<comment type="caution">
    <text evidence="2">The sequence shown here is derived from an EMBL/GenBank/DDBJ whole genome shotgun (WGS) entry which is preliminary data.</text>
</comment>
<sequence length="110" mass="12010">MIKECPSGSWTFDPLSLLRCASGGLATWRFTLYVRFRLNGCNGHGGVDWRRQSSGGFSLNEGIVARWFSLVGRISVGCFECVFVLGFLLMVPGGRSRPVPVSLVVARLVA</sequence>
<gene>
    <name evidence="2" type="ORF">F2Q70_00044407</name>
</gene>
<protein>
    <submittedName>
        <fullName evidence="2">Uncharacterized protein</fullName>
    </submittedName>
</protein>
<name>A0A8S9KCN9_BRACR</name>
<keyword evidence="1" id="KW-1133">Transmembrane helix</keyword>
<keyword evidence="1" id="KW-0812">Transmembrane</keyword>
<evidence type="ECO:0000256" key="1">
    <source>
        <dbReference type="SAM" id="Phobius"/>
    </source>
</evidence>
<dbReference type="AlphaFoldDB" id="A0A8S9KCN9"/>
<reference evidence="2" key="1">
    <citation type="submission" date="2019-12" db="EMBL/GenBank/DDBJ databases">
        <title>Genome sequencing and annotation of Brassica cretica.</title>
        <authorList>
            <person name="Studholme D.J."/>
            <person name="Sarris P.F."/>
        </authorList>
    </citation>
    <scope>NUCLEOTIDE SEQUENCE</scope>
    <source>
        <strain evidence="2">PFS-102/07</strain>
        <tissue evidence="2">Leaf</tissue>
    </source>
</reference>
<accession>A0A8S9KCN9</accession>
<keyword evidence="1" id="KW-0472">Membrane</keyword>
<proteinExistence type="predicted"/>
<feature type="transmembrane region" description="Helical" evidence="1">
    <location>
        <begin position="67"/>
        <end position="91"/>
    </location>
</feature>
<organism evidence="2">
    <name type="scientific">Brassica cretica</name>
    <name type="common">Mustard</name>
    <dbReference type="NCBI Taxonomy" id="69181"/>
    <lineage>
        <taxon>Eukaryota</taxon>
        <taxon>Viridiplantae</taxon>
        <taxon>Streptophyta</taxon>
        <taxon>Embryophyta</taxon>
        <taxon>Tracheophyta</taxon>
        <taxon>Spermatophyta</taxon>
        <taxon>Magnoliopsida</taxon>
        <taxon>eudicotyledons</taxon>
        <taxon>Gunneridae</taxon>
        <taxon>Pentapetalae</taxon>
        <taxon>rosids</taxon>
        <taxon>malvids</taxon>
        <taxon>Brassicales</taxon>
        <taxon>Brassicaceae</taxon>
        <taxon>Brassiceae</taxon>
        <taxon>Brassica</taxon>
    </lineage>
</organism>
<evidence type="ECO:0000313" key="2">
    <source>
        <dbReference type="EMBL" id="KAF2592880.1"/>
    </source>
</evidence>
<dbReference type="EMBL" id="QGKY02000164">
    <property type="protein sequence ID" value="KAF2592880.1"/>
    <property type="molecule type" value="Genomic_DNA"/>
</dbReference>